<protein>
    <submittedName>
        <fullName evidence="2">Uncharacterized protein</fullName>
    </submittedName>
</protein>
<evidence type="ECO:0000313" key="3">
    <source>
        <dbReference type="Proteomes" id="UP000018721"/>
    </source>
</evidence>
<accession>V9EBR7</accession>
<comment type="caution">
    <text evidence="2">The sequence shown here is derived from an EMBL/GenBank/DDBJ whole genome shotgun (WGS) entry which is preliminary data.</text>
</comment>
<feature type="region of interest" description="Disordered" evidence="1">
    <location>
        <begin position="13"/>
        <end position="45"/>
    </location>
</feature>
<dbReference type="AlphaFoldDB" id="V9EBR7"/>
<evidence type="ECO:0000256" key="1">
    <source>
        <dbReference type="SAM" id="MobiDB-lite"/>
    </source>
</evidence>
<gene>
    <name evidence="2" type="ORF">F443_17887</name>
</gene>
<evidence type="ECO:0000313" key="2">
    <source>
        <dbReference type="EMBL" id="ETI35928.1"/>
    </source>
</evidence>
<organism evidence="2 3">
    <name type="scientific">Phytophthora nicotianae P1569</name>
    <dbReference type="NCBI Taxonomy" id="1317065"/>
    <lineage>
        <taxon>Eukaryota</taxon>
        <taxon>Sar</taxon>
        <taxon>Stramenopiles</taxon>
        <taxon>Oomycota</taxon>
        <taxon>Peronosporomycetes</taxon>
        <taxon>Peronosporales</taxon>
        <taxon>Peronosporaceae</taxon>
        <taxon>Phytophthora</taxon>
    </lineage>
</organism>
<sequence length="66" mass="7443">MMNFGMESLLRMAASAGPPQREQEKDFEKGKWPFGSQAARNSRNAKMRETTLLNRLAPCNPTLRSS</sequence>
<keyword evidence="3" id="KW-1185">Reference proteome</keyword>
<reference evidence="2 3" key="1">
    <citation type="submission" date="2013-11" db="EMBL/GenBank/DDBJ databases">
        <title>The Genome Sequence of Phytophthora parasitica P1569.</title>
        <authorList>
            <consortium name="The Broad Institute Genomics Platform"/>
            <person name="Russ C."/>
            <person name="Tyler B."/>
            <person name="Panabieres F."/>
            <person name="Shan W."/>
            <person name="Tripathy S."/>
            <person name="Grunwald N."/>
            <person name="Machado M."/>
            <person name="Johnson C.S."/>
            <person name="Arredondo F."/>
            <person name="Hong C."/>
            <person name="Coffey M."/>
            <person name="Young S.K."/>
            <person name="Zeng Q."/>
            <person name="Gargeya S."/>
            <person name="Fitzgerald M."/>
            <person name="Abouelleil A."/>
            <person name="Alvarado L."/>
            <person name="Chapman S.B."/>
            <person name="Gainer-Dewar J."/>
            <person name="Goldberg J."/>
            <person name="Griggs A."/>
            <person name="Gujja S."/>
            <person name="Hansen M."/>
            <person name="Howarth C."/>
            <person name="Imamovic A."/>
            <person name="Ireland A."/>
            <person name="Larimer J."/>
            <person name="McCowan C."/>
            <person name="Murphy C."/>
            <person name="Pearson M."/>
            <person name="Poon T.W."/>
            <person name="Priest M."/>
            <person name="Roberts A."/>
            <person name="Saif S."/>
            <person name="Shea T."/>
            <person name="Sykes S."/>
            <person name="Wortman J."/>
            <person name="Nusbaum C."/>
            <person name="Birren B."/>
        </authorList>
    </citation>
    <scope>NUCLEOTIDE SEQUENCE [LARGE SCALE GENOMIC DNA]</scope>
    <source>
        <strain evidence="2 3">P1569</strain>
    </source>
</reference>
<dbReference type="Proteomes" id="UP000018721">
    <property type="component" value="Unassembled WGS sequence"/>
</dbReference>
<feature type="compositionally biased region" description="Basic and acidic residues" evidence="1">
    <location>
        <begin position="21"/>
        <end position="31"/>
    </location>
</feature>
<dbReference type="EMBL" id="ANIZ01003075">
    <property type="protein sequence ID" value="ETI35928.1"/>
    <property type="molecule type" value="Genomic_DNA"/>
</dbReference>
<name>V9EBR7_PHYNI</name>
<dbReference type="HOGENOM" id="CLU_2836811_0_0_1"/>
<proteinExistence type="predicted"/>